<dbReference type="SUPFAM" id="SSF54427">
    <property type="entry name" value="NTF2-like"/>
    <property type="match status" value="1"/>
</dbReference>
<comment type="caution">
    <text evidence="2">The sequence shown here is derived from an EMBL/GenBank/DDBJ whole genome shotgun (WGS) entry which is preliminary data.</text>
</comment>
<dbReference type="RefSeq" id="WP_273600954.1">
    <property type="nucleotide sequence ID" value="NZ_JAQQXT010000008.1"/>
</dbReference>
<protein>
    <submittedName>
        <fullName evidence="2">Nuclear transport factor 2 family protein</fullName>
    </submittedName>
</protein>
<dbReference type="InterPro" id="IPR037401">
    <property type="entry name" value="SnoaL-like"/>
</dbReference>
<evidence type="ECO:0000259" key="1">
    <source>
        <dbReference type="Pfam" id="PF12680"/>
    </source>
</evidence>
<dbReference type="Proteomes" id="UP001221189">
    <property type="component" value="Unassembled WGS sequence"/>
</dbReference>
<sequence>MNRTPTELAQDQLLAYNAKDLDAFVACYSEDVKVWRMPAEVPNLVGRAAFRASYQAGPFAQPQVQAEIAQRIVMGNTVIDHELVHGRGDSAQQVGVVYRCRDGLIAEVYFFGAD</sequence>
<keyword evidence="3" id="KW-1185">Reference proteome</keyword>
<evidence type="ECO:0000313" key="2">
    <source>
        <dbReference type="EMBL" id="MDC8772792.1"/>
    </source>
</evidence>
<organism evidence="2 3">
    <name type="scientific">Roseateles albus</name>
    <dbReference type="NCBI Taxonomy" id="2987525"/>
    <lineage>
        <taxon>Bacteria</taxon>
        <taxon>Pseudomonadati</taxon>
        <taxon>Pseudomonadota</taxon>
        <taxon>Betaproteobacteria</taxon>
        <taxon>Burkholderiales</taxon>
        <taxon>Sphaerotilaceae</taxon>
        <taxon>Roseateles</taxon>
    </lineage>
</organism>
<dbReference type="InterPro" id="IPR008317">
    <property type="entry name" value="UCP030561"/>
</dbReference>
<dbReference type="Pfam" id="PF12680">
    <property type="entry name" value="SnoaL_2"/>
    <property type="match status" value="1"/>
</dbReference>
<dbReference type="InterPro" id="IPR032710">
    <property type="entry name" value="NTF2-like_dom_sf"/>
</dbReference>
<dbReference type="Gene3D" id="3.10.450.50">
    <property type="match status" value="1"/>
</dbReference>
<name>A0ABT5KFU6_9BURK</name>
<accession>A0ABT5KFU6</accession>
<evidence type="ECO:0000313" key="3">
    <source>
        <dbReference type="Proteomes" id="UP001221189"/>
    </source>
</evidence>
<dbReference type="EMBL" id="JAQQXT010000008">
    <property type="protein sequence ID" value="MDC8772792.1"/>
    <property type="molecule type" value="Genomic_DNA"/>
</dbReference>
<dbReference type="PIRSF" id="PIRSF030561">
    <property type="entry name" value="UCP030561"/>
    <property type="match status" value="1"/>
</dbReference>
<reference evidence="2 3" key="1">
    <citation type="submission" date="2022-10" db="EMBL/GenBank/DDBJ databases">
        <title>Paucibacter sp. hw1 Genome sequencing.</title>
        <authorList>
            <person name="Park S."/>
        </authorList>
    </citation>
    <scope>NUCLEOTIDE SEQUENCE [LARGE SCALE GENOMIC DNA]</scope>
    <source>
        <strain evidence="3">hw1</strain>
    </source>
</reference>
<proteinExistence type="predicted"/>
<gene>
    <name evidence="2" type="ORF">PRZ03_14505</name>
</gene>
<feature type="domain" description="SnoaL-like" evidence="1">
    <location>
        <begin position="15"/>
        <end position="108"/>
    </location>
</feature>